<feature type="domain" description="Non-reducing end beta-L-arabinofuranosidase-like GH127 C-terminal" evidence="3">
    <location>
        <begin position="538"/>
        <end position="653"/>
    </location>
</feature>
<dbReference type="InterPro" id="IPR049049">
    <property type="entry name" value="Beta-AFase-like_GH127_C"/>
</dbReference>
<dbReference type="RefSeq" id="WP_154522159.1">
    <property type="nucleotide sequence ID" value="NZ_VULZ01000001.1"/>
</dbReference>
<dbReference type="InterPro" id="IPR012341">
    <property type="entry name" value="6hp_glycosidase-like_sf"/>
</dbReference>
<dbReference type="PANTHER" id="PTHR43465">
    <property type="entry name" value="DUF1680 DOMAIN PROTEIN (AFU_ORTHOLOGUE AFUA_1G08910)"/>
    <property type="match status" value="1"/>
</dbReference>
<dbReference type="Pfam" id="PF20737">
    <property type="entry name" value="Glyco_hydro127C"/>
    <property type="match status" value="1"/>
</dbReference>
<dbReference type="InterPro" id="IPR049046">
    <property type="entry name" value="Beta-AFase-like_GH127_middle"/>
</dbReference>
<keyword evidence="5" id="KW-1185">Reference proteome</keyword>
<accession>A0A6L5X0F9</accession>
<organism evidence="4 5">
    <name type="scientific">Porcincola intestinalis</name>
    <dbReference type="NCBI Taxonomy" id="2606632"/>
    <lineage>
        <taxon>Bacteria</taxon>
        <taxon>Bacillati</taxon>
        <taxon>Bacillota</taxon>
        <taxon>Clostridia</taxon>
        <taxon>Lachnospirales</taxon>
        <taxon>Lachnospiraceae</taxon>
        <taxon>Porcincola</taxon>
    </lineage>
</organism>
<evidence type="ECO:0000259" key="2">
    <source>
        <dbReference type="Pfam" id="PF20736"/>
    </source>
</evidence>
<feature type="domain" description="Non-reducing end beta-L-arabinofuranosidase-like GH127 catalytic" evidence="1">
    <location>
        <begin position="8"/>
        <end position="429"/>
    </location>
</feature>
<dbReference type="SUPFAM" id="SSF48208">
    <property type="entry name" value="Six-hairpin glycosidases"/>
    <property type="match status" value="1"/>
</dbReference>
<gene>
    <name evidence="4" type="ORF">FYJ35_01595</name>
</gene>
<dbReference type="Pfam" id="PF20736">
    <property type="entry name" value="Glyco_hydro127M"/>
    <property type="match status" value="1"/>
</dbReference>
<keyword evidence="4" id="KW-0378">Hydrolase</keyword>
<dbReference type="Pfam" id="PF07944">
    <property type="entry name" value="Beta-AFase-like_GH127_cat"/>
    <property type="match status" value="1"/>
</dbReference>
<dbReference type="AlphaFoldDB" id="A0A6L5X0F9"/>
<dbReference type="PANTHER" id="PTHR43465:SF2">
    <property type="entry name" value="DUF1680 DOMAIN PROTEIN (AFU_ORTHOLOGUE AFUA_1G08910)"/>
    <property type="match status" value="1"/>
</dbReference>
<reference evidence="4 5" key="1">
    <citation type="submission" date="2019-08" db="EMBL/GenBank/DDBJ databases">
        <title>In-depth cultivation of the pig gut microbiome towards novel bacterial diversity and tailored functional studies.</title>
        <authorList>
            <person name="Wylensek D."/>
            <person name="Hitch T.C.A."/>
            <person name="Clavel T."/>
        </authorList>
    </citation>
    <scope>NUCLEOTIDE SEQUENCE [LARGE SCALE GENOMIC DNA]</scope>
    <source>
        <strain evidence="4 5">Oil+RF-744-WCA-WT-11</strain>
    </source>
</reference>
<dbReference type="InterPro" id="IPR049174">
    <property type="entry name" value="Beta-AFase-like"/>
</dbReference>
<dbReference type="GO" id="GO:0016787">
    <property type="term" value="F:hydrolase activity"/>
    <property type="evidence" value="ECO:0007669"/>
    <property type="project" value="UniProtKB-KW"/>
</dbReference>
<dbReference type="InterPro" id="IPR012878">
    <property type="entry name" value="Beta-AFase-like_GH127_cat"/>
</dbReference>
<dbReference type="EMBL" id="VULZ01000001">
    <property type="protein sequence ID" value="MSS13750.1"/>
    <property type="molecule type" value="Genomic_DNA"/>
</dbReference>
<evidence type="ECO:0000259" key="3">
    <source>
        <dbReference type="Pfam" id="PF20737"/>
    </source>
</evidence>
<evidence type="ECO:0000313" key="4">
    <source>
        <dbReference type="EMBL" id="MSS13750.1"/>
    </source>
</evidence>
<dbReference type="Proteomes" id="UP000481852">
    <property type="component" value="Unassembled WGS sequence"/>
</dbReference>
<dbReference type="InterPro" id="IPR008928">
    <property type="entry name" value="6-hairpin_glycosidase_sf"/>
</dbReference>
<feature type="domain" description="Non-reducing end beta-L-arabinofuranosidase-like GH127 middle" evidence="2">
    <location>
        <begin position="441"/>
        <end position="523"/>
    </location>
</feature>
<dbReference type="GO" id="GO:0005975">
    <property type="term" value="P:carbohydrate metabolic process"/>
    <property type="evidence" value="ECO:0007669"/>
    <property type="project" value="InterPro"/>
</dbReference>
<evidence type="ECO:0000259" key="1">
    <source>
        <dbReference type="Pfam" id="PF07944"/>
    </source>
</evidence>
<dbReference type="Gene3D" id="1.50.10.10">
    <property type="match status" value="1"/>
</dbReference>
<sequence length="655" mass="74269">MKTGKTVITDPFWLRYRSVVRREMIPYQWKVLNDEIDVNIERERNDSSIPNEKSHALENFRIAAGIHEGHHYGWVFQDSDVYKWLEAVAYSLMEEPDESLKKMADSVVDLIAQAQEDDGYLGTYFTIEEPYRKFKSLMNSHELYCAGHFMEAAAAYYEAVGNQKVLDTAMKLAEHIEKALGPDGEFGYDGHEEIEIGLMKLYHLTGEERYLRLSNYFLRIRGTDEDFFGDQKKTDPGKKPVIGGMDQLTRRYFQVHKPPVEQDTAEGHAVRLVYLCTAMADVAASSGDQDMLDACRRIWRNIVDRRMYITGGIGSTVHGEAFTFDYDLPNDTMYCETCASVGLIFFAAQMLRNESVGEYGDVMERALYNTVLSGTALDGKHFFYVNPLEVNPAASQLDPGKSHVKPVRPEWLGCACCPPNLARLLASVDRYIYTVKENQCLVNLYISSTADLTVSGGSVKITQQTDYPESGTIRIQVSAQQDHPFDLGLRIPGWSRTYEVTMDGNEAGCSSGVYKNGYFYIRNLTGEHEIILILCMEPRFWRADPRVRDDVGKVALTRGPVVYCLEEVDNGKNLHLLSVDPAGKTEGETEDGELGHIIRITADGRRIREPEDGQSLYRPADETEPQEENVRLSFIPYYTWANRGSNEMSVWVRTV</sequence>
<evidence type="ECO:0000313" key="5">
    <source>
        <dbReference type="Proteomes" id="UP000481852"/>
    </source>
</evidence>
<protein>
    <submittedName>
        <fullName evidence="4">Glycoside hydrolase family 127 protein</fullName>
    </submittedName>
</protein>
<name>A0A6L5X0F9_9FIRM</name>
<proteinExistence type="predicted"/>
<comment type="caution">
    <text evidence="4">The sequence shown here is derived from an EMBL/GenBank/DDBJ whole genome shotgun (WGS) entry which is preliminary data.</text>
</comment>